<dbReference type="GO" id="GO:0016878">
    <property type="term" value="F:acid-thiol ligase activity"/>
    <property type="evidence" value="ECO:0007669"/>
    <property type="project" value="UniProtKB-ARBA"/>
</dbReference>
<dbReference type="PANTHER" id="PTHR43767">
    <property type="entry name" value="LONG-CHAIN-FATTY-ACID--COA LIGASE"/>
    <property type="match status" value="1"/>
</dbReference>
<evidence type="ECO:0000256" key="2">
    <source>
        <dbReference type="ARBA" id="ARBA00022598"/>
    </source>
</evidence>
<dbReference type="Pfam" id="PF13193">
    <property type="entry name" value="AMP-binding_C"/>
    <property type="match status" value="1"/>
</dbReference>
<dbReference type="Pfam" id="PF00501">
    <property type="entry name" value="AMP-binding"/>
    <property type="match status" value="1"/>
</dbReference>
<dbReference type="PROSITE" id="PS00455">
    <property type="entry name" value="AMP_BINDING"/>
    <property type="match status" value="1"/>
</dbReference>
<dbReference type="RefSeq" id="WP_030530712.1">
    <property type="nucleotide sequence ID" value="NZ_JOIJ01000002.1"/>
</dbReference>
<proteinExistence type="inferred from homology"/>
<sequence>MANQGLIPAKWAALTPNGHAIYDVPAERRLTWRRFDELVRRLANGLLDRGCVPGDRVAVLSRNCAEYQALYFAAGRAGLVLQPLNWRLAAPELAAIIRDASPKVLIAEAEWSGTVDEVCRAVDVPAVLQFGPDGDGGLEALVEAASAEEPAPSAMIGDDDPFFILYTGGTTGQAKGALHSHRSAAAGMLNQTVAERIVPSDVYLLTGQLFHIPVVLAMNYLKHGCPLVMMNFEATQALEVIEAERVSAFLGITTMLNWMMAVEGFERYDLSSLRNIQYGGGPMPSAIVRQALDAFPCTLIQGYGQTEGSTMCFLSQEDHTSALAGVRPERLQSCGREGFGTQVRVVDESGRDVPQDNRTPGQIIVRSEANMLGYWNRPDLTSDTLRGAGTPDSRGVTAGGGWMWTGDIATWDDERYVYIVDRAKDMIISGGENIFSVQVEEAIARHPAVLECAVIGVPDDEWGESVKAVVVLKSGQTVTEEDIIAQARKHLAGYQKPKSVDFVAELPKAPTGKILKRALREPYWADRERDV</sequence>
<comment type="similarity">
    <text evidence="1">Belongs to the ATP-dependent AMP-binding enzyme family.</text>
</comment>
<gene>
    <name evidence="5" type="ORF">JD82_01496</name>
</gene>
<dbReference type="InterPro" id="IPR025110">
    <property type="entry name" value="AMP-bd_C"/>
</dbReference>
<dbReference type="InterPro" id="IPR000873">
    <property type="entry name" value="AMP-dep_synth/lig_dom"/>
</dbReference>
<dbReference type="FunFam" id="3.30.300.30:FF:000008">
    <property type="entry name" value="2,3-dihydroxybenzoate-AMP ligase"/>
    <property type="match status" value="1"/>
</dbReference>
<comment type="caution">
    <text evidence="5">The sequence shown here is derived from an EMBL/GenBank/DDBJ whole genome shotgun (WGS) entry which is preliminary data.</text>
</comment>
<protein>
    <submittedName>
        <fullName evidence="5">Acyl-CoA synthetase (AMP-forming)/AMP-acid ligase II</fullName>
    </submittedName>
</protein>
<keyword evidence="6" id="KW-1185">Reference proteome</keyword>
<dbReference type="InterPro" id="IPR042099">
    <property type="entry name" value="ANL_N_sf"/>
</dbReference>
<dbReference type="Gene3D" id="3.40.50.12780">
    <property type="entry name" value="N-terminal domain of ligase-like"/>
    <property type="match status" value="1"/>
</dbReference>
<evidence type="ECO:0000259" key="3">
    <source>
        <dbReference type="Pfam" id="PF00501"/>
    </source>
</evidence>
<dbReference type="Gene3D" id="3.30.300.30">
    <property type="match status" value="1"/>
</dbReference>
<keyword evidence="2 5" id="KW-0436">Ligase</keyword>
<dbReference type="OrthoDB" id="3172305at2"/>
<feature type="domain" description="AMP-binding enzyme C-terminal" evidence="4">
    <location>
        <begin position="438"/>
        <end position="513"/>
    </location>
</feature>
<dbReference type="AlphaFoldDB" id="A0A660C828"/>
<dbReference type="InterPro" id="IPR050237">
    <property type="entry name" value="ATP-dep_AMP-bd_enzyme"/>
</dbReference>
<dbReference type="Proteomes" id="UP000317303">
    <property type="component" value="Unassembled WGS sequence"/>
</dbReference>
<evidence type="ECO:0000313" key="5">
    <source>
        <dbReference type="EMBL" id="TWH19668.1"/>
    </source>
</evidence>
<dbReference type="EMBL" id="VLJV01000001">
    <property type="protein sequence ID" value="TWH19668.1"/>
    <property type="molecule type" value="Genomic_DNA"/>
</dbReference>
<evidence type="ECO:0000259" key="4">
    <source>
        <dbReference type="Pfam" id="PF13193"/>
    </source>
</evidence>
<evidence type="ECO:0000313" key="6">
    <source>
        <dbReference type="Proteomes" id="UP000317303"/>
    </source>
</evidence>
<evidence type="ECO:0000256" key="1">
    <source>
        <dbReference type="ARBA" id="ARBA00006432"/>
    </source>
</evidence>
<dbReference type="PANTHER" id="PTHR43767:SF1">
    <property type="entry name" value="NONRIBOSOMAL PEPTIDE SYNTHASE PES1 (EUROFUNG)-RELATED"/>
    <property type="match status" value="1"/>
</dbReference>
<reference evidence="5 6" key="1">
    <citation type="submission" date="2019-07" db="EMBL/GenBank/DDBJ databases">
        <title>R&amp;d 2014.</title>
        <authorList>
            <person name="Klenk H.-P."/>
        </authorList>
    </citation>
    <scope>NUCLEOTIDE SEQUENCE [LARGE SCALE GENOMIC DNA]</scope>
    <source>
        <strain evidence="5 6">DSM 43194</strain>
    </source>
</reference>
<feature type="domain" description="AMP-dependent synthetase/ligase" evidence="3">
    <location>
        <begin position="10"/>
        <end position="375"/>
    </location>
</feature>
<dbReference type="InterPro" id="IPR045851">
    <property type="entry name" value="AMP-bd_C_sf"/>
</dbReference>
<name>A0A660C828_9PSEU</name>
<dbReference type="SUPFAM" id="SSF56801">
    <property type="entry name" value="Acetyl-CoA synthetase-like"/>
    <property type="match status" value="1"/>
</dbReference>
<organism evidence="5 6">
    <name type="scientific">Prauserella rugosa</name>
    <dbReference type="NCBI Taxonomy" id="43354"/>
    <lineage>
        <taxon>Bacteria</taxon>
        <taxon>Bacillati</taxon>
        <taxon>Actinomycetota</taxon>
        <taxon>Actinomycetes</taxon>
        <taxon>Pseudonocardiales</taxon>
        <taxon>Pseudonocardiaceae</taxon>
        <taxon>Prauserella</taxon>
    </lineage>
</organism>
<dbReference type="InterPro" id="IPR020845">
    <property type="entry name" value="AMP-binding_CS"/>
</dbReference>
<accession>A0A660C828</accession>